<feature type="transmembrane region" description="Helical" evidence="1">
    <location>
        <begin position="29"/>
        <end position="46"/>
    </location>
</feature>
<reference evidence="2 3" key="1">
    <citation type="submission" date="2017-05" db="EMBL/GenBank/DDBJ databases">
        <authorList>
            <person name="Song R."/>
            <person name="Chenine A.L."/>
            <person name="Ruprecht R.M."/>
        </authorList>
    </citation>
    <scope>NUCLEOTIDE SEQUENCE [LARGE SCALE GENOMIC DNA]</scope>
    <source>
        <strain evidence="2 3">CFBP 1590</strain>
    </source>
</reference>
<evidence type="ECO:0000313" key="3">
    <source>
        <dbReference type="Proteomes" id="UP000196842"/>
    </source>
</evidence>
<protein>
    <submittedName>
        <fullName evidence="2">Hypothetical membrane protein</fullName>
    </submittedName>
</protein>
<dbReference type="EMBL" id="LT855380">
    <property type="protein sequence ID" value="SMS12635.1"/>
    <property type="molecule type" value="Genomic_DNA"/>
</dbReference>
<keyword evidence="1" id="KW-1133">Transmembrane helix</keyword>
<feature type="transmembrane region" description="Helical" evidence="1">
    <location>
        <begin position="143"/>
        <end position="163"/>
    </location>
</feature>
<sequence length="164" mass="17776">MDETISYLKDRFKEEQARFDQVENKSAKFFTAVSVLVAGLSALAALKNGILFQIQTPLALSAFLAFAVAAFALACAWGHALSALSVKAYPNLPSSRETAEYLKAVDNDAQKAHLYNCYVDTLEILKAAIDEKSKPLSLAYQEITIAAGSFAVLAVLTIIRELIA</sequence>
<accession>A0A1Y6JRS8</accession>
<dbReference type="Proteomes" id="UP000196842">
    <property type="component" value="Chromosome I"/>
</dbReference>
<dbReference type="KEGG" id="pvd:CFBP1590__5049"/>
<dbReference type="RefSeq" id="WP_088236467.1">
    <property type="nucleotide sequence ID" value="NZ_LT855380.1"/>
</dbReference>
<evidence type="ECO:0000313" key="2">
    <source>
        <dbReference type="EMBL" id="SMS12635.1"/>
    </source>
</evidence>
<gene>
    <name evidence="2" type="ORF">CFBP1590__5049</name>
</gene>
<organism evidence="2 3">
    <name type="scientific">Pseudomonas viridiflava</name>
    <name type="common">Phytomonas viridiflava</name>
    <dbReference type="NCBI Taxonomy" id="33069"/>
    <lineage>
        <taxon>Bacteria</taxon>
        <taxon>Pseudomonadati</taxon>
        <taxon>Pseudomonadota</taxon>
        <taxon>Gammaproteobacteria</taxon>
        <taxon>Pseudomonadales</taxon>
        <taxon>Pseudomonadaceae</taxon>
        <taxon>Pseudomonas</taxon>
    </lineage>
</organism>
<dbReference type="AlphaFoldDB" id="A0A1Y6JRS8"/>
<evidence type="ECO:0000256" key="1">
    <source>
        <dbReference type="SAM" id="Phobius"/>
    </source>
</evidence>
<feature type="transmembrane region" description="Helical" evidence="1">
    <location>
        <begin position="58"/>
        <end position="80"/>
    </location>
</feature>
<dbReference type="GeneID" id="47766697"/>
<name>A0A1Y6JRS8_PSEVI</name>
<proteinExistence type="predicted"/>
<keyword evidence="1" id="KW-0472">Membrane</keyword>
<keyword evidence="1" id="KW-0812">Transmembrane</keyword>